<dbReference type="InterPro" id="IPR027417">
    <property type="entry name" value="P-loop_NTPase"/>
</dbReference>
<dbReference type="InterPro" id="IPR039421">
    <property type="entry name" value="Type_1_exporter"/>
</dbReference>
<dbReference type="Pfam" id="PF00005">
    <property type="entry name" value="ABC_tran"/>
    <property type="match status" value="1"/>
</dbReference>
<dbReference type="SUPFAM" id="SSF52540">
    <property type="entry name" value="P-loop containing nucleoside triphosphate hydrolases"/>
    <property type="match status" value="1"/>
</dbReference>
<evidence type="ECO:0000256" key="8">
    <source>
        <dbReference type="SAM" id="MobiDB-lite"/>
    </source>
</evidence>
<dbReference type="OrthoDB" id="9787557at2"/>
<keyword evidence="3 9" id="KW-0812">Transmembrane</keyword>
<keyword evidence="7 9" id="KW-0472">Membrane</keyword>
<keyword evidence="4" id="KW-0547">Nucleotide-binding</keyword>
<feature type="transmembrane region" description="Helical" evidence="9">
    <location>
        <begin position="322"/>
        <end position="342"/>
    </location>
</feature>
<dbReference type="InterPro" id="IPR003439">
    <property type="entry name" value="ABC_transporter-like_ATP-bd"/>
</dbReference>
<organism evidence="12 13">
    <name type="scientific">Methylobacterium aquaticum</name>
    <dbReference type="NCBI Taxonomy" id="270351"/>
    <lineage>
        <taxon>Bacteria</taxon>
        <taxon>Pseudomonadati</taxon>
        <taxon>Pseudomonadota</taxon>
        <taxon>Alphaproteobacteria</taxon>
        <taxon>Hyphomicrobiales</taxon>
        <taxon>Methylobacteriaceae</taxon>
        <taxon>Methylobacterium</taxon>
    </lineage>
</organism>
<evidence type="ECO:0000256" key="1">
    <source>
        <dbReference type="ARBA" id="ARBA00004651"/>
    </source>
</evidence>
<dbReference type="GO" id="GO:0005524">
    <property type="term" value="F:ATP binding"/>
    <property type="evidence" value="ECO:0007669"/>
    <property type="project" value="UniProtKB-KW"/>
</dbReference>
<evidence type="ECO:0000256" key="9">
    <source>
        <dbReference type="SAM" id="Phobius"/>
    </source>
</evidence>
<reference evidence="12 13" key="1">
    <citation type="submission" date="2015-03" db="EMBL/GenBank/DDBJ databases">
        <title>Genome sequencing of Methylobacterium aquaticum DSM16371 type strain.</title>
        <authorList>
            <person name="Chaudhry V."/>
            <person name="Patil P.B."/>
        </authorList>
    </citation>
    <scope>NUCLEOTIDE SEQUENCE [LARGE SCALE GENOMIC DNA]</scope>
    <source>
        <strain evidence="12 13">DSM 16371</strain>
    </source>
</reference>
<evidence type="ECO:0000256" key="3">
    <source>
        <dbReference type="ARBA" id="ARBA00022692"/>
    </source>
</evidence>
<evidence type="ECO:0000256" key="7">
    <source>
        <dbReference type="ARBA" id="ARBA00023136"/>
    </source>
</evidence>
<comment type="similarity">
    <text evidence="2">Belongs to the ABC transporter superfamily.</text>
</comment>
<dbReference type="InterPro" id="IPR003593">
    <property type="entry name" value="AAA+_ATPase"/>
</dbReference>
<dbReference type="GO" id="GO:0005886">
    <property type="term" value="C:plasma membrane"/>
    <property type="evidence" value="ECO:0007669"/>
    <property type="project" value="UniProtKB-SubCell"/>
</dbReference>
<evidence type="ECO:0000256" key="4">
    <source>
        <dbReference type="ARBA" id="ARBA00022741"/>
    </source>
</evidence>
<name>A0A0J6S7X9_9HYPH</name>
<dbReference type="InterPro" id="IPR036640">
    <property type="entry name" value="ABC1_TM_sf"/>
</dbReference>
<dbReference type="Gene3D" id="1.20.1560.10">
    <property type="entry name" value="ABC transporter type 1, transmembrane domain"/>
    <property type="match status" value="1"/>
</dbReference>
<accession>A0A0J6S7X9</accession>
<dbReference type="GO" id="GO:0140359">
    <property type="term" value="F:ABC-type transporter activity"/>
    <property type="evidence" value="ECO:0007669"/>
    <property type="project" value="InterPro"/>
</dbReference>
<feature type="region of interest" description="Disordered" evidence="8">
    <location>
        <begin position="1"/>
        <end position="20"/>
    </location>
</feature>
<dbReference type="Gene3D" id="3.40.50.300">
    <property type="entry name" value="P-loop containing nucleotide triphosphate hydrolases"/>
    <property type="match status" value="1"/>
</dbReference>
<dbReference type="GO" id="GO:0034040">
    <property type="term" value="F:ATPase-coupled lipid transmembrane transporter activity"/>
    <property type="evidence" value="ECO:0007669"/>
    <property type="project" value="TreeGrafter"/>
</dbReference>
<dbReference type="AlphaFoldDB" id="A0A0J6S7X9"/>
<dbReference type="Proteomes" id="UP000035929">
    <property type="component" value="Unassembled WGS sequence"/>
</dbReference>
<sequence>MSRAATAAEREPASPQADPDNAAIEAVLGRVETMLDPAIGGGFAASEAPLNAAIRAVAAVFGIKPDAGAARGPDESLEEAVPRVARATGLIARAVVLEPGWPRRHALPLIAERPEDGAPLALIPSGSAWRIVDGLSPGRPRRAPAGDMGLRRGWVLSPALPDRRITARDLLAYGLRTKTRDLAAFAAMTFLSGLILSLLPLANFAVTDIVIPGRDFGLLNHVAMMLLGLVLATMVTRLAAGVSQLRLDGRTGLMLRTAAIDRIIRYARIQPPGKVPPPAAATLITHCVETWHRSTWKIGLTVAGGFLVALPSLGLLMRTAPLAGALCLTCMVAAVALASWIARRQVATLFSGPCSPTSWISLSHEALSQVETVRAMGAELRFLRLFAESFLGLKERFLASDRLGSTLHALESGLEALLITIGVAATLLLHKDLPAQDGVVFATALMTVTGVAVSLVHALLQASMLGLQKRMIQALLDGVPAPERTGARPERITGTVEIADAVVRRAPGARPILNGVSLRIAPGEHVGIVGASGSGKTTLLKVLLGLETLESGTVKYDGVDLSLLDAAAIRRQIGIVGQSGRLLPGTLFENVSAGLPLTEDEAWDALRAAALEEDVRALPLGLSTPIGDAEPVLSGGQIQRVLVARAIAHRPRLVVLDEATSALDPAAEAHVAASIDRLAAAVVTVAHRLDTVRACDRIYVLHDGRVAACGTFAELAEADGVLSDFLAAEGRAGRAGNPVRDHLRRLQRDLIEG</sequence>
<dbReference type="SMART" id="SM00382">
    <property type="entry name" value="AAA"/>
    <property type="match status" value="1"/>
</dbReference>
<dbReference type="RefSeq" id="WP_048466200.1">
    <property type="nucleotide sequence ID" value="NZ_LABX01000193.1"/>
</dbReference>
<feature type="transmembrane region" description="Helical" evidence="9">
    <location>
        <begin position="298"/>
        <end position="316"/>
    </location>
</feature>
<dbReference type="InterPro" id="IPR011527">
    <property type="entry name" value="ABC1_TM_dom"/>
</dbReference>
<dbReference type="SUPFAM" id="SSF90123">
    <property type="entry name" value="ABC transporter transmembrane region"/>
    <property type="match status" value="1"/>
</dbReference>
<keyword evidence="6 9" id="KW-1133">Transmembrane helix</keyword>
<gene>
    <name evidence="12" type="ORF">VP06_23460</name>
</gene>
<dbReference type="PANTHER" id="PTHR24221">
    <property type="entry name" value="ATP-BINDING CASSETTE SUB-FAMILY B"/>
    <property type="match status" value="1"/>
</dbReference>
<dbReference type="PROSITE" id="PS00211">
    <property type="entry name" value="ABC_TRANSPORTER_1"/>
    <property type="match status" value="1"/>
</dbReference>
<comment type="caution">
    <text evidence="12">The sequence shown here is derived from an EMBL/GenBank/DDBJ whole genome shotgun (WGS) entry which is preliminary data.</text>
</comment>
<evidence type="ECO:0000259" key="10">
    <source>
        <dbReference type="PROSITE" id="PS50893"/>
    </source>
</evidence>
<dbReference type="InterPro" id="IPR017871">
    <property type="entry name" value="ABC_transporter-like_CS"/>
</dbReference>
<evidence type="ECO:0000259" key="11">
    <source>
        <dbReference type="PROSITE" id="PS50929"/>
    </source>
</evidence>
<dbReference type="GO" id="GO:0016887">
    <property type="term" value="F:ATP hydrolysis activity"/>
    <property type="evidence" value="ECO:0007669"/>
    <property type="project" value="InterPro"/>
</dbReference>
<dbReference type="PATRIC" id="fig|270351.6.peg.2592"/>
<dbReference type="PROSITE" id="PS50893">
    <property type="entry name" value="ABC_TRANSPORTER_2"/>
    <property type="match status" value="1"/>
</dbReference>
<proteinExistence type="inferred from homology"/>
<evidence type="ECO:0000256" key="2">
    <source>
        <dbReference type="ARBA" id="ARBA00005417"/>
    </source>
</evidence>
<dbReference type="PANTHER" id="PTHR24221:SF654">
    <property type="entry name" value="ATP-BINDING CASSETTE SUB-FAMILY B MEMBER 6"/>
    <property type="match status" value="1"/>
</dbReference>
<evidence type="ECO:0000256" key="5">
    <source>
        <dbReference type="ARBA" id="ARBA00022840"/>
    </source>
</evidence>
<comment type="subcellular location">
    <subcellularLocation>
        <location evidence="1">Cell membrane</location>
        <topology evidence="1">Multi-pass membrane protein</topology>
    </subcellularLocation>
</comment>
<evidence type="ECO:0000313" key="12">
    <source>
        <dbReference type="EMBL" id="KMO29824.1"/>
    </source>
</evidence>
<feature type="transmembrane region" description="Helical" evidence="9">
    <location>
        <begin position="182"/>
        <end position="206"/>
    </location>
</feature>
<evidence type="ECO:0000313" key="13">
    <source>
        <dbReference type="Proteomes" id="UP000035929"/>
    </source>
</evidence>
<feature type="transmembrane region" description="Helical" evidence="9">
    <location>
        <begin position="441"/>
        <end position="460"/>
    </location>
</feature>
<feature type="domain" description="ABC transmembrane type-1" evidence="11">
    <location>
        <begin position="183"/>
        <end position="464"/>
    </location>
</feature>
<dbReference type="EMBL" id="LABX01000193">
    <property type="protein sequence ID" value="KMO29824.1"/>
    <property type="molecule type" value="Genomic_DNA"/>
</dbReference>
<feature type="transmembrane region" description="Helical" evidence="9">
    <location>
        <begin position="412"/>
        <end position="429"/>
    </location>
</feature>
<evidence type="ECO:0000256" key="6">
    <source>
        <dbReference type="ARBA" id="ARBA00022989"/>
    </source>
</evidence>
<keyword evidence="5" id="KW-0067">ATP-binding</keyword>
<feature type="transmembrane region" description="Helical" evidence="9">
    <location>
        <begin position="218"/>
        <end position="240"/>
    </location>
</feature>
<dbReference type="PROSITE" id="PS50929">
    <property type="entry name" value="ABC_TM1F"/>
    <property type="match status" value="1"/>
</dbReference>
<protein>
    <submittedName>
        <fullName evidence="12">Uncharacterized protein</fullName>
    </submittedName>
</protein>
<feature type="domain" description="ABC transporter" evidence="10">
    <location>
        <begin position="496"/>
        <end position="728"/>
    </location>
</feature>